<accession>A0A9Q4I1H1</accession>
<sequence length="77" mass="9005">MARDFIQKLTYEVNNGNKLELIQRGHDGTVLISDDSMSETEFIQPGDMVMLINFYRYIKDNDIQNDFINPYGKNKEV</sequence>
<dbReference type="RefSeq" id="WP_268803359.1">
    <property type="nucleotide sequence ID" value="NZ_JAPRAY010000003.1"/>
</dbReference>
<dbReference type="AlphaFoldDB" id="A0A9Q4I1H1"/>
<gene>
    <name evidence="1" type="ORF">OZZ17_03205</name>
</gene>
<proteinExistence type="predicted"/>
<dbReference type="EMBL" id="JAPRAY010000003">
    <property type="protein sequence ID" value="MCZ0666543.1"/>
    <property type="molecule type" value="Genomic_DNA"/>
</dbReference>
<reference evidence="1" key="1">
    <citation type="submission" date="2022-11" db="EMBL/GenBank/DDBJ databases">
        <title>Temperate bacteriophages infecting mucin-degrading bacterium Ruminococcus gnavus from the human gut.</title>
        <authorList>
            <person name="Buttimer C."/>
        </authorList>
    </citation>
    <scope>NUCLEOTIDE SEQUENCE</scope>
    <source>
        <strain evidence="1">CCUG 49994</strain>
    </source>
</reference>
<dbReference type="Proteomes" id="UP001079535">
    <property type="component" value="Unassembled WGS sequence"/>
</dbReference>
<comment type="caution">
    <text evidence="1">The sequence shown here is derived from an EMBL/GenBank/DDBJ whole genome shotgun (WGS) entry which is preliminary data.</text>
</comment>
<organism evidence="1 2">
    <name type="scientific">Mediterraneibacter gnavus</name>
    <name type="common">Ruminococcus gnavus</name>
    <dbReference type="NCBI Taxonomy" id="33038"/>
    <lineage>
        <taxon>Bacteria</taxon>
        <taxon>Bacillati</taxon>
        <taxon>Bacillota</taxon>
        <taxon>Clostridia</taxon>
        <taxon>Lachnospirales</taxon>
        <taxon>Lachnospiraceae</taxon>
        <taxon>Mediterraneibacter</taxon>
    </lineage>
</organism>
<protein>
    <submittedName>
        <fullName evidence="1">Uncharacterized protein</fullName>
    </submittedName>
</protein>
<name>A0A9Q4I1H1_MEDGN</name>
<evidence type="ECO:0000313" key="2">
    <source>
        <dbReference type="Proteomes" id="UP001079535"/>
    </source>
</evidence>
<evidence type="ECO:0000313" key="1">
    <source>
        <dbReference type="EMBL" id="MCZ0666543.1"/>
    </source>
</evidence>